<dbReference type="InterPro" id="IPR002397">
    <property type="entry name" value="Cyt_P450_B"/>
</dbReference>
<keyword evidence="8 18" id="KW-0408">Iron</keyword>
<dbReference type="InterPro" id="IPR001128">
    <property type="entry name" value="Cyt_P450"/>
</dbReference>
<dbReference type="GO" id="GO:0020037">
    <property type="term" value="F:heme binding"/>
    <property type="evidence" value="ECO:0007669"/>
    <property type="project" value="InterPro"/>
</dbReference>
<name>A0A1Q4HJN2_9MYCO</name>
<keyword evidence="6" id="KW-0442">Lipid degradation</keyword>
<evidence type="ECO:0000256" key="12">
    <source>
        <dbReference type="ARBA" id="ARBA00023221"/>
    </source>
</evidence>
<keyword evidence="9 18" id="KW-0503">Monooxygenase</keyword>
<keyword evidence="4 18" id="KW-0349">Heme</keyword>
<dbReference type="RefSeq" id="WP_073854867.1">
    <property type="nucleotide sequence ID" value="NZ_BAAATC010000019.1"/>
</dbReference>
<comment type="cofactor">
    <cofactor evidence="1">
        <name>heme</name>
        <dbReference type="ChEBI" id="CHEBI:30413"/>
    </cofactor>
</comment>
<evidence type="ECO:0000256" key="1">
    <source>
        <dbReference type="ARBA" id="ARBA00001971"/>
    </source>
</evidence>
<keyword evidence="12" id="KW-0753">Steroid metabolism</keyword>
<dbReference type="PRINTS" id="PR00359">
    <property type="entry name" value="BP450"/>
</dbReference>
<dbReference type="InterPro" id="IPR017972">
    <property type="entry name" value="Cyt_P450_CS"/>
</dbReference>
<dbReference type="PROSITE" id="PS00086">
    <property type="entry name" value="CYTOCHROME_P450"/>
    <property type="match status" value="1"/>
</dbReference>
<keyword evidence="11" id="KW-1207">Sterol metabolism</keyword>
<dbReference type="EMBL" id="MIJD01000033">
    <property type="protein sequence ID" value="OPE55396.1"/>
    <property type="molecule type" value="Genomic_DNA"/>
</dbReference>
<evidence type="ECO:0000256" key="3">
    <source>
        <dbReference type="ARBA" id="ARBA00022548"/>
    </source>
</evidence>
<evidence type="ECO:0000256" key="7">
    <source>
        <dbReference type="ARBA" id="ARBA00023002"/>
    </source>
</evidence>
<evidence type="ECO:0000256" key="5">
    <source>
        <dbReference type="ARBA" id="ARBA00022723"/>
    </source>
</evidence>
<dbReference type="EMBL" id="PDCR01000004">
    <property type="protein sequence ID" value="PEG55870.1"/>
    <property type="molecule type" value="Genomic_DNA"/>
</dbReference>
<dbReference type="Proteomes" id="UP000191039">
    <property type="component" value="Unassembled WGS sequence"/>
</dbReference>
<protein>
    <recommendedName>
        <fullName evidence="14">Steroid C26-monooxygenase</fullName>
    </recommendedName>
    <alternativeName>
        <fullName evidence="15">Cholest-4-en-3-one C26-monooxygenase</fullName>
    </alternativeName>
    <alternativeName>
        <fullName evidence="17">Cholesterol C26-monooxygenase</fullName>
    </alternativeName>
    <alternativeName>
        <fullName evidence="16">Steroid C27-monooxygenase</fullName>
    </alternativeName>
</protein>
<evidence type="ECO:0000256" key="15">
    <source>
        <dbReference type="ARBA" id="ARBA00079588"/>
    </source>
</evidence>
<reference evidence="20 22" key="2">
    <citation type="submission" date="2017-10" db="EMBL/GenBank/DDBJ databases">
        <title>The new phylogeny of genus Mycobacterium.</title>
        <authorList>
            <person name="Tortoli E."/>
            <person name="Trovato A."/>
            <person name="Cirillo D.M."/>
        </authorList>
    </citation>
    <scope>NUCLEOTIDE SEQUENCE [LARGE SCALE GENOMIC DNA]</scope>
    <source>
        <strain evidence="20 22">IP141170001</strain>
    </source>
</reference>
<keyword evidence="3" id="KW-0153">Cholesterol metabolism</keyword>
<dbReference type="PANTHER" id="PTHR46696:SF1">
    <property type="entry name" value="CYTOCHROME P450 YJIB-RELATED"/>
    <property type="match status" value="1"/>
</dbReference>
<dbReference type="Gene3D" id="1.10.630.10">
    <property type="entry name" value="Cytochrome P450"/>
    <property type="match status" value="1"/>
</dbReference>
<dbReference type="GO" id="GO:0008203">
    <property type="term" value="P:cholesterol metabolic process"/>
    <property type="evidence" value="ECO:0007669"/>
    <property type="project" value="UniProtKB-KW"/>
</dbReference>
<dbReference type="STRING" id="1801.BRW64_04880"/>
<evidence type="ECO:0000313" key="21">
    <source>
        <dbReference type="Proteomes" id="UP000191039"/>
    </source>
</evidence>
<evidence type="ECO:0000256" key="4">
    <source>
        <dbReference type="ARBA" id="ARBA00022617"/>
    </source>
</evidence>
<dbReference type="InterPro" id="IPR036396">
    <property type="entry name" value="Cyt_P450_sf"/>
</dbReference>
<dbReference type="AlphaFoldDB" id="A0A1Q4HJN2"/>
<proteinExistence type="inferred from homology"/>
<keyword evidence="22" id="KW-1185">Reference proteome</keyword>
<sequence length="409" mass="45248">MSVQLNCERSGQTPLILDDSFLQNPHPVYAELRRRRAVHRVRTWGGVDVWMVTRYAEARQLLADPRLKKHGPTTDSLFPPGNVTSIGTVLGDNMLFRDPPDHTRLRRLVTAAFSAHAIRGLRPAVVDIADELLTAMSHRAPGRVDLMQSLALPLPIRVIGELLGVPPAARTRFSSLVHPVLSSSDPDEERRAGVELTQLLQTIVAAKRKEPAHDVLGHLVHVRDNDDRLSEDELLGTVFLLIVAGYETTVNLIANGVLALLRHPAQMAALRADRSLLPAAVEETLRFESPLNTATVRFTGEPIRVDGIEIPAGELVVIALLGANHDERRFRDPDTFNLLRTDSRHLAFGHGIHHCIGAPLARMEAEIALEGLLSRFQHIELATDEPLKYRSSILMRGLLSLPVHIGGRR</sequence>
<evidence type="ECO:0000256" key="18">
    <source>
        <dbReference type="RuleBase" id="RU000461"/>
    </source>
</evidence>
<dbReference type="OrthoDB" id="142769at2"/>
<comment type="caution">
    <text evidence="19">The sequence shown here is derived from an EMBL/GenBank/DDBJ whole genome shotgun (WGS) entry which is preliminary data.</text>
</comment>
<evidence type="ECO:0000256" key="13">
    <source>
        <dbReference type="ARBA" id="ARBA00049645"/>
    </source>
</evidence>
<gene>
    <name evidence="19" type="ORF">BV510_05255</name>
    <name evidence="20" type="ORF">CRI78_04450</name>
</gene>
<keyword evidence="10" id="KW-0443">Lipid metabolism</keyword>
<evidence type="ECO:0000256" key="8">
    <source>
        <dbReference type="ARBA" id="ARBA00023004"/>
    </source>
</evidence>
<dbReference type="CDD" id="cd11029">
    <property type="entry name" value="CYP107-like"/>
    <property type="match status" value="1"/>
</dbReference>
<evidence type="ECO:0000313" key="22">
    <source>
        <dbReference type="Proteomes" id="UP000220340"/>
    </source>
</evidence>
<keyword evidence="7 18" id="KW-0560">Oxidoreductase</keyword>
<dbReference type="GO" id="GO:0005506">
    <property type="term" value="F:iron ion binding"/>
    <property type="evidence" value="ECO:0007669"/>
    <property type="project" value="InterPro"/>
</dbReference>
<evidence type="ECO:0000256" key="6">
    <source>
        <dbReference type="ARBA" id="ARBA00022963"/>
    </source>
</evidence>
<evidence type="ECO:0000256" key="17">
    <source>
        <dbReference type="ARBA" id="ARBA00083909"/>
    </source>
</evidence>
<dbReference type="PANTHER" id="PTHR46696">
    <property type="entry name" value="P450, PUTATIVE (EUROFUNG)-RELATED"/>
    <property type="match status" value="1"/>
</dbReference>
<reference evidence="19 21" key="1">
    <citation type="submission" date="2016-09" db="EMBL/GenBank/DDBJ databases">
        <title>genome sequences of unsequenced Mycobacteria.</title>
        <authorList>
            <person name="Greninger A.L."/>
            <person name="Jerome K.R."/>
            <person name="Mcnair B."/>
            <person name="Wallis C."/>
            <person name="Fang F."/>
        </authorList>
    </citation>
    <scope>NUCLEOTIDE SEQUENCE [LARGE SCALE GENOMIC DNA]</scope>
    <source>
        <strain evidence="19 21">BM1</strain>
    </source>
</reference>
<evidence type="ECO:0000256" key="11">
    <source>
        <dbReference type="ARBA" id="ARBA00023166"/>
    </source>
</evidence>
<dbReference type="SUPFAM" id="SSF48264">
    <property type="entry name" value="Cytochrome P450"/>
    <property type="match status" value="1"/>
</dbReference>
<dbReference type="PRINTS" id="PR00385">
    <property type="entry name" value="P450"/>
</dbReference>
<accession>A0A1Q4HJN2</accession>
<keyword evidence="5 18" id="KW-0479">Metal-binding</keyword>
<dbReference type="GO" id="GO:0016042">
    <property type="term" value="P:lipid catabolic process"/>
    <property type="evidence" value="ECO:0007669"/>
    <property type="project" value="UniProtKB-KW"/>
</dbReference>
<evidence type="ECO:0000256" key="2">
    <source>
        <dbReference type="ARBA" id="ARBA00010617"/>
    </source>
</evidence>
<evidence type="ECO:0000256" key="16">
    <source>
        <dbReference type="ARBA" id="ARBA00082981"/>
    </source>
</evidence>
<dbReference type="Proteomes" id="UP000220340">
    <property type="component" value="Unassembled WGS sequence"/>
</dbReference>
<evidence type="ECO:0000256" key="9">
    <source>
        <dbReference type="ARBA" id="ARBA00023033"/>
    </source>
</evidence>
<dbReference type="Pfam" id="PF00067">
    <property type="entry name" value="p450"/>
    <property type="match status" value="1"/>
</dbReference>
<organism evidence="19 21">
    <name type="scientific">Mycolicibacterium diernhoferi</name>
    <dbReference type="NCBI Taxonomy" id="1801"/>
    <lineage>
        <taxon>Bacteria</taxon>
        <taxon>Bacillati</taxon>
        <taxon>Actinomycetota</taxon>
        <taxon>Actinomycetes</taxon>
        <taxon>Mycobacteriales</taxon>
        <taxon>Mycobacteriaceae</taxon>
        <taxon>Mycolicibacterium</taxon>
    </lineage>
</organism>
<comment type="similarity">
    <text evidence="2 18">Belongs to the cytochrome P450 family.</text>
</comment>
<dbReference type="GO" id="GO:0016705">
    <property type="term" value="F:oxidoreductase activity, acting on paired donors, with incorporation or reduction of molecular oxygen"/>
    <property type="evidence" value="ECO:0007669"/>
    <property type="project" value="InterPro"/>
</dbReference>
<evidence type="ECO:0000256" key="14">
    <source>
        <dbReference type="ARBA" id="ARBA00070775"/>
    </source>
</evidence>
<evidence type="ECO:0000313" key="20">
    <source>
        <dbReference type="EMBL" id="PEG55870.1"/>
    </source>
</evidence>
<evidence type="ECO:0000256" key="10">
    <source>
        <dbReference type="ARBA" id="ARBA00023098"/>
    </source>
</evidence>
<evidence type="ECO:0000313" key="19">
    <source>
        <dbReference type="EMBL" id="OPE55396.1"/>
    </source>
</evidence>
<comment type="pathway">
    <text evidence="13">Steroid metabolism; cholesterol degradation.</text>
</comment>
<dbReference type="FunFam" id="1.10.630.10:FF:000018">
    <property type="entry name" value="Cytochrome P450 monooxygenase"/>
    <property type="match status" value="1"/>
</dbReference>
<dbReference type="GO" id="GO:0004497">
    <property type="term" value="F:monooxygenase activity"/>
    <property type="evidence" value="ECO:0007669"/>
    <property type="project" value="UniProtKB-KW"/>
</dbReference>